<dbReference type="InterPro" id="IPR012480">
    <property type="entry name" value="Hepar_II_III_C"/>
</dbReference>
<dbReference type="Proteomes" id="UP000650511">
    <property type="component" value="Unassembled WGS sequence"/>
</dbReference>
<comment type="caution">
    <text evidence="7">The sequence shown here is derived from an EMBL/GenBank/DDBJ whole genome shotgun (WGS) entry which is preliminary data.</text>
</comment>
<proteinExistence type="predicted"/>
<evidence type="ECO:0000256" key="3">
    <source>
        <dbReference type="ARBA" id="ARBA00022764"/>
    </source>
</evidence>
<evidence type="ECO:0000313" key="7">
    <source>
        <dbReference type="EMBL" id="GGI09559.1"/>
    </source>
</evidence>
<feature type="region of interest" description="Disordered" evidence="5">
    <location>
        <begin position="28"/>
        <end position="102"/>
    </location>
</feature>
<dbReference type="PANTHER" id="PTHR39210:SF1">
    <property type="entry name" value="HEPARIN-SULFATE LYASE"/>
    <property type="match status" value="1"/>
</dbReference>
<reference evidence="7" key="1">
    <citation type="journal article" date="2014" name="Int. J. Syst. Evol. Microbiol.">
        <title>Complete genome sequence of Corynebacterium casei LMG S-19264T (=DSM 44701T), isolated from a smear-ripened cheese.</title>
        <authorList>
            <consortium name="US DOE Joint Genome Institute (JGI-PGF)"/>
            <person name="Walter F."/>
            <person name="Albersmeier A."/>
            <person name="Kalinowski J."/>
            <person name="Ruckert C."/>
        </authorList>
    </citation>
    <scope>NUCLEOTIDE SEQUENCE</scope>
    <source>
        <strain evidence="7">CGMCC 1.14988</strain>
    </source>
</reference>
<evidence type="ECO:0000256" key="4">
    <source>
        <dbReference type="ARBA" id="ARBA00023239"/>
    </source>
</evidence>
<evidence type="ECO:0000259" key="6">
    <source>
        <dbReference type="Pfam" id="PF07940"/>
    </source>
</evidence>
<gene>
    <name evidence="7" type="ORF">GCM10011354_34680</name>
</gene>
<accession>A0A8J3EVE8</accession>
<name>A0A8J3EVE8_9ACTN</name>
<dbReference type="AlphaFoldDB" id="A0A8J3EVE8"/>
<evidence type="ECO:0000256" key="2">
    <source>
        <dbReference type="ARBA" id="ARBA00022729"/>
    </source>
</evidence>
<feature type="domain" description="Heparinase II/III-like C-terminal" evidence="6">
    <location>
        <begin position="411"/>
        <end position="551"/>
    </location>
</feature>
<evidence type="ECO:0000313" key="8">
    <source>
        <dbReference type="Proteomes" id="UP000650511"/>
    </source>
</evidence>
<keyword evidence="3" id="KW-0574">Periplasm</keyword>
<feature type="compositionally biased region" description="Pro residues" evidence="5">
    <location>
        <begin position="70"/>
        <end position="80"/>
    </location>
</feature>
<protein>
    <recommendedName>
        <fullName evidence="6">Heparinase II/III-like C-terminal domain-containing protein</fullName>
    </recommendedName>
</protein>
<dbReference type="InterPro" id="IPR008929">
    <property type="entry name" value="Chondroitin_lyas"/>
</dbReference>
<dbReference type="Gene3D" id="1.50.10.100">
    <property type="entry name" value="Chondroitin AC/alginate lyase"/>
    <property type="match status" value="1"/>
</dbReference>
<keyword evidence="2" id="KW-0732">Signal</keyword>
<organism evidence="7 8">
    <name type="scientific">Egicoccus halophilus</name>
    <dbReference type="NCBI Taxonomy" id="1670830"/>
    <lineage>
        <taxon>Bacteria</taxon>
        <taxon>Bacillati</taxon>
        <taxon>Actinomycetota</taxon>
        <taxon>Nitriliruptoria</taxon>
        <taxon>Egicoccales</taxon>
        <taxon>Egicoccaceae</taxon>
        <taxon>Egicoccus</taxon>
    </lineage>
</organism>
<keyword evidence="4" id="KW-0456">Lyase</keyword>
<dbReference type="EMBL" id="BMHA01000016">
    <property type="protein sequence ID" value="GGI09559.1"/>
    <property type="molecule type" value="Genomic_DNA"/>
</dbReference>
<dbReference type="PANTHER" id="PTHR39210">
    <property type="entry name" value="HEPARIN-SULFATE LYASE"/>
    <property type="match status" value="1"/>
</dbReference>
<reference evidence="7" key="2">
    <citation type="submission" date="2020-09" db="EMBL/GenBank/DDBJ databases">
        <authorList>
            <person name="Sun Q."/>
            <person name="Zhou Y."/>
        </authorList>
    </citation>
    <scope>NUCLEOTIDE SEQUENCE</scope>
    <source>
        <strain evidence="7">CGMCC 1.14988</strain>
    </source>
</reference>
<evidence type="ECO:0000256" key="1">
    <source>
        <dbReference type="ARBA" id="ARBA00004418"/>
    </source>
</evidence>
<dbReference type="Pfam" id="PF07940">
    <property type="entry name" value="Hepar_II_III_C"/>
    <property type="match status" value="1"/>
</dbReference>
<dbReference type="GO" id="GO:0042597">
    <property type="term" value="C:periplasmic space"/>
    <property type="evidence" value="ECO:0007669"/>
    <property type="project" value="UniProtKB-SubCell"/>
</dbReference>
<dbReference type="RefSeq" id="WP_130649282.1">
    <property type="nucleotide sequence ID" value="NZ_BMHA01000016.1"/>
</dbReference>
<keyword evidence="8" id="KW-1185">Reference proteome</keyword>
<sequence length="655" mass="70228">MRTRAAARGGIGIAAVAALALLTSVLVGASPSPPWSSPAGDLAGPDTASDAVLDPTRTRPAETPTVDEAAPPPPPDPSAPDGPATDVAGGDPGPGPAADAPLCPGFSGLGRANPLDDVLAGQVVLNDRAPVDVRDGAGGIDWGLDPYGDATWRLWFSSLRWLGSAIRAEDPAGLRFAQDVVADWAERHEVAELTGQAAEAVRHRANVLICLRERTGPADGLDELLADHAEFLIEHYSGDWNHGLDDNLALYAVGCALEDDDLRDHARERTEVLAAAALHPDGGSNEQAPGYDLYVHRRFALLLDHVEHCGDEVSDDLRERVEAMPAFLAHATKPDGHLPNIGDSYATDRPDDVEGTPMAHAHHLGAQGTPPDARTAVFEVGYAFGRSSWGTGGQDFTDASWWALRFGPERLVHGHEDRTSLLWYARGRDLLVDSGHVGYQDTSYRAFLRGLRAHNVLTIEDEPFDSAPTELLVTDFRDGADVLAVRDPSYPRFPRERTVMIASSPDVVVVLDRAAGPEPRTMTQHWHLPAELTAHVTAPGRVEAEADDTTLVVEQVPWPGTSVPSDGTEVVVGREDPYQGWRSPRVHERVAAPTVEFRHTTDDLALVTVLAAVDPRAEVRTSLHADGDGHRLEVVAGDEALTADIDAEGRITRSD</sequence>
<comment type="subcellular location">
    <subcellularLocation>
        <location evidence="1">Periplasm</location>
    </subcellularLocation>
</comment>
<dbReference type="OrthoDB" id="4592556at2"/>
<dbReference type="SUPFAM" id="SSF48230">
    <property type="entry name" value="Chondroitin AC/alginate lyase"/>
    <property type="match status" value="1"/>
</dbReference>
<dbReference type="Gene3D" id="2.70.98.70">
    <property type="match status" value="1"/>
</dbReference>
<dbReference type="GO" id="GO:0016829">
    <property type="term" value="F:lyase activity"/>
    <property type="evidence" value="ECO:0007669"/>
    <property type="project" value="UniProtKB-KW"/>
</dbReference>
<evidence type="ECO:0000256" key="5">
    <source>
        <dbReference type="SAM" id="MobiDB-lite"/>
    </source>
</evidence>